<feature type="region of interest" description="Disordered" evidence="1">
    <location>
        <begin position="229"/>
        <end position="268"/>
    </location>
</feature>
<keyword evidence="4" id="KW-1185">Reference proteome</keyword>
<feature type="region of interest" description="Disordered" evidence="1">
    <location>
        <begin position="76"/>
        <end position="151"/>
    </location>
</feature>
<feature type="compositionally biased region" description="Low complexity" evidence="1">
    <location>
        <begin position="646"/>
        <end position="657"/>
    </location>
</feature>
<feature type="compositionally biased region" description="Low complexity" evidence="1">
    <location>
        <begin position="90"/>
        <end position="148"/>
    </location>
</feature>
<evidence type="ECO:0000256" key="2">
    <source>
        <dbReference type="SAM" id="Phobius"/>
    </source>
</evidence>
<reference evidence="3 4" key="1">
    <citation type="submission" date="2016-03" db="EMBL/GenBank/DDBJ databases">
        <title>Whole genome sequencing of Grifola frondosa 9006-11.</title>
        <authorList>
            <person name="Min B."/>
            <person name="Park H."/>
            <person name="Kim J.-G."/>
            <person name="Cho H."/>
            <person name="Oh Y.-L."/>
            <person name="Kong W.-S."/>
            <person name="Choi I.-G."/>
        </authorList>
    </citation>
    <scope>NUCLEOTIDE SEQUENCE [LARGE SCALE GENOMIC DNA]</scope>
    <source>
        <strain evidence="3 4">9006-11</strain>
    </source>
</reference>
<dbReference type="OrthoDB" id="2563978at2759"/>
<feature type="region of interest" description="Disordered" evidence="1">
    <location>
        <begin position="638"/>
        <end position="658"/>
    </location>
</feature>
<feature type="compositionally biased region" description="Low complexity" evidence="1">
    <location>
        <begin position="713"/>
        <end position="769"/>
    </location>
</feature>
<sequence>MARSITKRTTASAHIYDLLDIPTFSTNVFLCQLPSWLTLSTTVITQPDGTLSTSSDILRLPLTYYGPSIPLGTDGSWTYGGLTSPPPSTSSPTQTPSPSTTLTSLTSSPTSASVTSSTSSQGSSLTSSNSASSSTTLSSLTPSATLQSNNSHGISRSTLGAILGSILGTIFLLVVLAIVFLLRWRRRASDLSHSSSSFWNRQTTLFSRGGNRQTPIWTGWEMVDPDGILNNGGGRTPGEGSPRGSGEEGDPFLTRRSGATDMVQTRTDTDTLVSIPAAVATGTASTHRSVPKPCEPIIPRDVLARMSEEMPTHSSIRVVQPSPRQQHESPLPPPPPLDPDRLGPPNTLRSEQSRPSGQPRSLASDKSLGSFGSDVQESEGAQLLTARRVKVSELGQRISPESESTAGPSVTGTGGNVSGLDRLADIARLSWFKRMSFLADTSRPRSREELEESDRYTRAPLPRSHSRHDSRSRPGSWARLSVHDPSDMRSNPGLLDSGLGLSDERPISTVSGRSAVSGNTVYHDAPSRPESLVDDPSSVATPVPNSSANPPVPSPLRAQFRESSHESGESQRVTNSGIYMSIPSQPPSYDDARPSPSRLAPAPVDVLDIPAPRPASPFSAVSSRPDFPPGLIPLPTPRVWSDSHTSDLPSPTSSGSSAGIRIDVLEDEPPAAQVGWRSLAGGSQGSSDGRRLTFGVPMVTQPQDALHSERGSLHSVRSHLSPRSPLSPAGSAPASSLHTFSGSGSSGHSHAHAGGSSGYSLSHSSSISSGDRRRRRGDVGEVGSPPLSAVFRRGSPLDDHITTAYVERVDVLPSAPMHPSVAPNLVSSNVATVSGTITSSGTERTLATADSRTNSSVTTELTDPITGTVMHFPRLPWRSPDERTWADGRFPGDSVW</sequence>
<feature type="region of interest" description="Disordered" evidence="1">
    <location>
        <begin position="308"/>
        <end position="379"/>
    </location>
</feature>
<gene>
    <name evidence="3" type="ORF">A0H81_07439</name>
</gene>
<keyword evidence="2" id="KW-1133">Transmembrane helix</keyword>
<feature type="compositionally biased region" description="Basic and acidic residues" evidence="1">
    <location>
        <begin position="442"/>
        <end position="457"/>
    </location>
</feature>
<comment type="caution">
    <text evidence="3">The sequence shown here is derived from an EMBL/GenBank/DDBJ whole genome shotgun (WGS) entry which is preliminary data.</text>
</comment>
<feature type="compositionally biased region" description="Polar residues" evidence="1">
    <location>
        <begin position="508"/>
        <end position="520"/>
    </location>
</feature>
<proteinExistence type="predicted"/>
<keyword evidence="2" id="KW-0472">Membrane</keyword>
<accession>A0A1C7M899</accession>
<keyword evidence="2" id="KW-0812">Transmembrane</keyword>
<dbReference type="OMA" id="QTPIWTG"/>
<evidence type="ECO:0000313" key="3">
    <source>
        <dbReference type="EMBL" id="OBZ72596.1"/>
    </source>
</evidence>
<feature type="region of interest" description="Disordered" evidence="1">
    <location>
        <begin position="704"/>
        <end position="794"/>
    </location>
</feature>
<feature type="compositionally biased region" description="Basic and acidic residues" evidence="1">
    <location>
        <begin position="559"/>
        <end position="569"/>
    </location>
</feature>
<dbReference type="Proteomes" id="UP000092993">
    <property type="component" value="Unassembled WGS sequence"/>
</dbReference>
<feature type="compositionally biased region" description="Gly residues" evidence="1">
    <location>
        <begin position="230"/>
        <end position="243"/>
    </location>
</feature>
<name>A0A1C7M899_GRIFR</name>
<feature type="compositionally biased region" description="Polar residues" evidence="1">
    <location>
        <begin position="399"/>
        <end position="411"/>
    </location>
</feature>
<dbReference type="STRING" id="5627.A0A1C7M899"/>
<feature type="region of interest" description="Disordered" evidence="1">
    <location>
        <begin position="440"/>
        <end position="602"/>
    </location>
</feature>
<feature type="transmembrane region" description="Helical" evidence="2">
    <location>
        <begin position="159"/>
        <end position="182"/>
    </location>
</feature>
<dbReference type="EMBL" id="LUGG01000009">
    <property type="protein sequence ID" value="OBZ72596.1"/>
    <property type="molecule type" value="Genomic_DNA"/>
</dbReference>
<dbReference type="AlphaFoldDB" id="A0A1C7M899"/>
<evidence type="ECO:0000313" key="4">
    <source>
        <dbReference type="Proteomes" id="UP000092993"/>
    </source>
</evidence>
<organism evidence="3 4">
    <name type="scientific">Grifola frondosa</name>
    <name type="common">Maitake</name>
    <name type="synonym">Polyporus frondosus</name>
    <dbReference type="NCBI Taxonomy" id="5627"/>
    <lineage>
        <taxon>Eukaryota</taxon>
        <taxon>Fungi</taxon>
        <taxon>Dikarya</taxon>
        <taxon>Basidiomycota</taxon>
        <taxon>Agaricomycotina</taxon>
        <taxon>Agaricomycetes</taxon>
        <taxon>Polyporales</taxon>
        <taxon>Grifolaceae</taxon>
        <taxon>Grifola</taxon>
    </lineage>
</organism>
<feature type="compositionally biased region" description="Polar residues" evidence="1">
    <location>
        <begin position="347"/>
        <end position="361"/>
    </location>
</feature>
<evidence type="ECO:0000256" key="1">
    <source>
        <dbReference type="SAM" id="MobiDB-lite"/>
    </source>
</evidence>
<protein>
    <submittedName>
        <fullName evidence="3">Uncharacterized protein</fullName>
    </submittedName>
</protein>
<feature type="region of interest" description="Disordered" evidence="1">
    <location>
        <begin position="394"/>
        <end position="419"/>
    </location>
</feature>